<dbReference type="Pfam" id="PF12329">
    <property type="entry name" value="TMF_DNA_bd"/>
    <property type="match status" value="1"/>
</dbReference>
<dbReference type="OrthoDB" id="74178at2759"/>
<feature type="region of interest" description="Disordered" evidence="5">
    <location>
        <begin position="30"/>
        <end position="206"/>
    </location>
</feature>
<dbReference type="PANTHER" id="PTHR46515:SF1">
    <property type="entry name" value="TATA ELEMENT MODULATORY FACTOR"/>
    <property type="match status" value="1"/>
</dbReference>
<feature type="compositionally biased region" description="Low complexity" evidence="5">
    <location>
        <begin position="35"/>
        <end position="54"/>
    </location>
</feature>
<evidence type="ECO:0000256" key="1">
    <source>
        <dbReference type="ARBA" id="ARBA00004555"/>
    </source>
</evidence>
<dbReference type="AlphaFoldDB" id="A0A3N2PRB0"/>
<keyword evidence="8" id="KW-1185">Reference proteome</keyword>
<dbReference type="InterPro" id="IPR022091">
    <property type="entry name" value="TMF_TATA-bd"/>
</dbReference>
<gene>
    <name evidence="7" type="ORF">SODALDRAFT_335254</name>
</gene>
<evidence type="ECO:0000256" key="4">
    <source>
        <dbReference type="SAM" id="Coils"/>
    </source>
</evidence>
<keyword evidence="3 4" id="KW-0175">Coiled coil</keyword>
<evidence type="ECO:0000259" key="6">
    <source>
        <dbReference type="Pfam" id="PF12325"/>
    </source>
</evidence>
<dbReference type="Proteomes" id="UP000272025">
    <property type="component" value="Unassembled WGS sequence"/>
</dbReference>
<sequence length="853" mass="94388">MSNSGTGSRWGSFLSQAVAGMEAHLDNMLAEGNGTMSVSKSTESSTNTSTTPATPYEAQGKPVLSKPLSNNNRTHDRLQQRLAKVVASENNHSPSNADTAEDRPRAEIAGSASVGNPETPSSRNSGEIASRPCQTSPVSNDLPKQPPSPPSTPMTASVEQSEDREYPSLPSKTRSLDDSDNGPRPLSSERPATRQEQSKPPPSTCQNCVAYEARMSDLKAEQQKETHRLVEQIDALQARLQYLAREASLSAKKYVAESAPGTAERKLAEKDEKIYLLMEEGRSMAVTEQRHRNIIKKLKTELSTTEKTAATHQEKYTKAEAKVEALQTRVAQLDELEEVYDESQRQLSSVCFELEFLQAEVVSKDATIADLRRQVHAALDETESASSKNAIEALRAEQQRNRELNEAIDSLKTEKSLVVEDANKRVADFADKADKAAERAKAVEVELRNELQAMEGRLEAMRALAEETSAGVVGDTHGKLLRQIETLQAQHAIALENWQGIEASLIARVGSLETERDDARQRESDMRKKAREMAFRCKCLEEEVENLKDKIPTREQQEELKALRERFGSLEKRAEAAEKEVANARAEADKQQIVCQSDRGDNFDRRLWLEEIPAATSRVQSRPQSPLLSIPTRTYSSDLLMLQGAPSRTRKISTPGSMVDGTYDSLPSARRLSSQAHMRQPVLPINAGLTSAFMISLEESQEPKKRPASHGGRRDEVFDTADTFSSSPRQITQDLASVSTAGAGPSVQLVERMSAAIRRLEAEKVVSREELARISSQRDEARAELAALMKEVQVGKAASKKVSDLEVELGDINSRYQTTLELLGEKSELVEELRADVEDVKAMYRELVERTLK</sequence>
<dbReference type="InterPro" id="IPR052602">
    <property type="entry name" value="Growth_transcription_reg"/>
</dbReference>
<proteinExistence type="predicted"/>
<dbReference type="EMBL" id="ML119058">
    <property type="protein sequence ID" value="ROT37037.1"/>
    <property type="molecule type" value="Genomic_DNA"/>
</dbReference>
<evidence type="ECO:0000256" key="3">
    <source>
        <dbReference type="ARBA" id="ARBA00023054"/>
    </source>
</evidence>
<evidence type="ECO:0000313" key="8">
    <source>
        <dbReference type="Proteomes" id="UP000272025"/>
    </source>
</evidence>
<accession>A0A3N2PRB0</accession>
<name>A0A3N2PRB0_SODAK</name>
<dbReference type="GO" id="GO:0005794">
    <property type="term" value="C:Golgi apparatus"/>
    <property type="evidence" value="ECO:0007669"/>
    <property type="project" value="UniProtKB-SubCell"/>
</dbReference>
<feature type="compositionally biased region" description="Polar residues" evidence="5">
    <location>
        <begin position="88"/>
        <end position="98"/>
    </location>
</feature>
<evidence type="ECO:0000313" key="7">
    <source>
        <dbReference type="EMBL" id="ROT37037.1"/>
    </source>
</evidence>
<feature type="coiled-coil region" evidence="4">
    <location>
        <begin position="750"/>
        <end position="791"/>
    </location>
</feature>
<evidence type="ECO:0000256" key="5">
    <source>
        <dbReference type="SAM" id="MobiDB-lite"/>
    </source>
</evidence>
<keyword evidence="2" id="KW-0333">Golgi apparatus</keyword>
<comment type="subcellular location">
    <subcellularLocation>
        <location evidence="1">Golgi apparatus</location>
    </subcellularLocation>
</comment>
<feature type="coiled-coil region" evidence="4">
    <location>
        <begin position="530"/>
        <end position="594"/>
    </location>
</feature>
<reference evidence="7 8" key="1">
    <citation type="journal article" date="2018" name="Mol. Ecol.">
        <title>The obligate alkalophilic soda-lake fungus Sodiomyces alkalinus has shifted to a protein diet.</title>
        <authorList>
            <person name="Grum-Grzhimaylo A.A."/>
            <person name="Falkoski D.L."/>
            <person name="van den Heuvel J."/>
            <person name="Valero-Jimenez C.A."/>
            <person name="Min B."/>
            <person name="Choi I.G."/>
            <person name="Lipzen A."/>
            <person name="Daum C.G."/>
            <person name="Aanen D.K."/>
            <person name="Tsang A."/>
            <person name="Henrissat B."/>
            <person name="Bilanenko E.N."/>
            <person name="de Vries R.P."/>
            <person name="van Kan J.A.L."/>
            <person name="Grigoriev I.V."/>
            <person name="Debets A.J.M."/>
        </authorList>
    </citation>
    <scope>NUCLEOTIDE SEQUENCE [LARGE SCALE GENOMIC DNA]</scope>
    <source>
        <strain evidence="7 8">F11</strain>
    </source>
</reference>
<evidence type="ECO:0000256" key="2">
    <source>
        <dbReference type="ARBA" id="ARBA00023034"/>
    </source>
</evidence>
<dbReference type="InterPro" id="IPR022092">
    <property type="entry name" value="TMF_DNA-bd"/>
</dbReference>
<dbReference type="GO" id="GO:0005783">
    <property type="term" value="C:endoplasmic reticulum"/>
    <property type="evidence" value="ECO:0007669"/>
    <property type="project" value="TreeGrafter"/>
</dbReference>
<dbReference type="GeneID" id="39580884"/>
<feature type="coiled-coil region" evidence="4">
    <location>
        <begin position="295"/>
        <end position="464"/>
    </location>
</feature>
<dbReference type="Pfam" id="PF12325">
    <property type="entry name" value="TMF_TATA_bd"/>
    <property type="match status" value="1"/>
</dbReference>
<dbReference type="STRING" id="1314773.A0A3N2PRB0"/>
<dbReference type="RefSeq" id="XP_028464843.1">
    <property type="nucleotide sequence ID" value="XM_028612406.1"/>
</dbReference>
<feature type="compositionally biased region" description="Polar residues" evidence="5">
    <location>
        <begin position="113"/>
        <end position="139"/>
    </location>
</feature>
<feature type="domain" description="TATA element modulatory factor 1 TATA binding" evidence="6">
    <location>
        <begin position="737"/>
        <end position="850"/>
    </location>
</feature>
<organism evidence="7 8">
    <name type="scientific">Sodiomyces alkalinus (strain CBS 110278 / VKM F-3762 / F11)</name>
    <name type="common">Alkaliphilic filamentous fungus</name>
    <dbReference type="NCBI Taxonomy" id="1314773"/>
    <lineage>
        <taxon>Eukaryota</taxon>
        <taxon>Fungi</taxon>
        <taxon>Dikarya</taxon>
        <taxon>Ascomycota</taxon>
        <taxon>Pezizomycotina</taxon>
        <taxon>Sordariomycetes</taxon>
        <taxon>Hypocreomycetidae</taxon>
        <taxon>Glomerellales</taxon>
        <taxon>Plectosphaerellaceae</taxon>
        <taxon>Sodiomyces</taxon>
    </lineage>
</organism>
<dbReference type="PANTHER" id="PTHR46515">
    <property type="entry name" value="TATA ELEMENT MODULATORY FACTOR TMF1"/>
    <property type="match status" value="1"/>
</dbReference>
<protein>
    <recommendedName>
        <fullName evidence="6">TATA element modulatory factor 1 TATA binding domain-containing protein</fullName>
    </recommendedName>
</protein>